<evidence type="ECO:0000256" key="4">
    <source>
        <dbReference type="RuleBase" id="RU003513"/>
    </source>
</evidence>
<evidence type="ECO:0000313" key="6">
    <source>
        <dbReference type="EMBL" id="MBP2027987.1"/>
    </source>
</evidence>
<accession>A0ABS4KJM8</accession>
<reference evidence="6 7" key="1">
    <citation type="submission" date="2021-03" db="EMBL/GenBank/DDBJ databases">
        <title>Genomic Encyclopedia of Type Strains, Phase IV (KMG-IV): sequencing the most valuable type-strain genomes for metagenomic binning, comparative biology and taxonomic classification.</title>
        <authorList>
            <person name="Goeker M."/>
        </authorList>
    </citation>
    <scope>NUCLEOTIDE SEQUENCE [LARGE SCALE GENOMIC DNA]</scope>
    <source>
        <strain evidence="6 7">DSM 27512</strain>
    </source>
</reference>
<dbReference type="Pfam" id="PF02350">
    <property type="entry name" value="Epimerase_2"/>
    <property type="match status" value="1"/>
</dbReference>
<evidence type="ECO:0000259" key="5">
    <source>
        <dbReference type="Pfam" id="PF02350"/>
    </source>
</evidence>
<dbReference type="PANTHER" id="PTHR43174">
    <property type="entry name" value="UDP-N-ACETYLGLUCOSAMINE 2-EPIMERASE"/>
    <property type="match status" value="1"/>
</dbReference>
<dbReference type="EMBL" id="JAGGLI010000019">
    <property type="protein sequence ID" value="MBP2027987.1"/>
    <property type="molecule type" value="Genomic_DNA"/>
</dbReference>
<dbReference type="CDD" id="cd03786">
    <property type="entry name" value="GTB_UDP-GlcNAc_2-Epimerase"/>
    <property type="match status" value="1"/>
</dbReference>
<keyword evidence="7" id="KW-1185">Reference proteome</keyword>
<evidence type="ECO:0000256" key="1">
    <source>
        <dbReference type="ARBA" id="ARBA00023235"/>
    </source>
</evidence>
<evidence type="ECO:0000256" key="3">
    <source>
        <dbReference type="ARBA" id="ARBA00038858"/>
    </source>
</evidence>
<dbReference type="Proteomes" id="UP001314903">
    <property type="component" value="Unassembled WGS sequence"/>
</dbReference>
<dbReference type="SUPFAM" id="SSF53756">
    <property type="entry name" value="UDP-Glycosyltransferase/glycogen phosphorylase"/>
    <property type="match status" value="1"/>
</dbReference>
<dbReference type="InterPro" id="IPR003331">
    <property type="entry name" value="UDP_GlcNAc_Epimerase_2_dom"/>
</dbReference>
<comment type="similarity">
    <text evidence="2 4">Belongs to the UDP-N-acetylglucosamine 2-epimerase family.</text>
</comment>
<proteinExistence type="inferred from homology"/>
<keyword evidence="1 4" id="KW-0413">Isomerase</keyword>
<dbReference type="RefSeq" id="WP_209661046.1">
    <property type="nucleotide sequence ID" value="NZ_JAGGLI010000019.1"/>
</dbReference>
<gene>
    <name evidence="6" type="ORF">J2Z35_001786</name>
</gene>
<dbReference type="GO" id="GO:0008761">
    <property type="term" value="F:UDP-N-acetylglucosamine 2-epimerase activity"/>
    <property type="evidence" value="ECO:0007669"/>
    <property type="project" value="UniProtKB-EC"/>
</dbReference>
<evidence type="ECO:0000313" key="7">
    <source>
        <dbReference type="Proteomes" id="UP001314903"/>
    </source>
</evidence>
<sequence>MNRIKVLTVFGTRPEAIKMAPLIKEMKSREEFDCKVLVTAQHREMLDSVLKLFNIEPDFDLNIMTHGQTITDITSRVLYGCEEVLDKYTPDVILVHGDTTTTFAASLAAFYKKIPVGHIEAGLRSENMYSPYPEEMNRRLTGRLSTYHFSPTKTNRENLVREDISTKNIVVTGNTVIDALLQVVKKDYEFEDEMLKSIDFENKKVILLTCHRRENWGEPMEEIFRAVKSIVKENPDTHLIFPMHLNPIVRDAAKSILGDSDRISLIEPLDYEPFANLMAKSYLLLTDSGGVQEEAPALGKPVVVLRTETERPEAVEAGTVKVAGVKEEKVYQISDRLIRDKSYYESVANAVNPYGDGKASIRIADYLLYKFGILNKEIDEFK</sequence>
<protein>
    <recommendedName>
        <fullName evidence="3">UDP-N-acetylglucosamine 2-epimerase (non-hydrolyzing)</fullName>
        <ecNumber evidence="3">5.1.3.14</ecNumber>
    </recommendedName>
</protein>
<dbReference type="NCBIfam" id="TIGR00236">
    <property type="entry name" value="wecB"/>
    <property type="match status" value="1"/>
</dbReference>
<comment type="caution">
    <text evidence="6">The sequence shown here is derived from an EMBL/GenBank/DDBJ whole genome shotgun (WGS) entry which is preliminary data.</text>
</comment>
<name>A0ABS4KJM8_9FIRM</name>
<dbReference type="PANTHER" id="PTHR43174:SF2">
    <property type="entry name" value="UDP-N-ACETYLGLUCOSAMINE 2-EPIMERASE"/>
    <property type="match status" value="1"/>
</dbReference>
<organism evidence="6 7">
    <name type="scientific">Acetoanaerobium pronyense</name>
    <dbReference type="NCBI Taxonomy" id="1482736"/>
    <lineage>
        <taxon>Bacteria</taxon>
        <taxon>Bacillati</taxon>
        <taxon>Bacillota</taxon>
        <taxon>Clostridia</taxon>
        <taxon>Peptostreptococcales</taxon>
        <taxon>Filifactoraceae</taxon>
        <taxon>Acetoanaerobium</taxon>
    </lineage>
</organism>
<evidence type="ECO:0000256" key="2">
    <source>
        <dbReference type="ARBA" id="ARBA00038209"/>
    </source>
</evidence>
<dbReference type="EC" id="5.1.3.14" evidence="3"/>
<dbReference type="Gene3D" id="3.40.50.2000">
    <property type="entry name" value="Glycogen Phosphorylase B"/>
    <property type="match status" value="2"/>
</dbReference>
<feature type="domain" description="UDP-N-acetylglucosamine 2-epimerase" evidence="5">
    <location>
        <begin position="24"/>
        <end position="367"/>
    </location>
</feature>
<dbReference type="InterPro" id="IPR029767">
    <property type="entry name" value="WecB-like"/>
</dbReference>